<dbReference type="CDD" id="cd06200">
    <property type="entry name" value="SiR_like1"/>
    <property type="match status" value="1"/>
</dbReference>
<dbReference type="RefSeq" id="WP_379769052.1">
    <property type="nucleotide sequence ID" value="NZ_JBHSMZ010000004.1"/>
</dbReference>
<dbReference type="InterPro" id="IPR039261">
    <property type="entry name" value="FNR_nucleotide-bd"/>
</dbReference>
<keyword evidence="3" id="KW-0249">Electron transport</keyword>
<dbReference type="PROSITE" id="PS51384">
    <property type="entry name" value="FAD_FR"/>
    <property type="match status" value="1"/>
</dbReference>
<feature type="domain" description="Flavodoxin-like" evidence="5">
    <location>
        <begin position="44"/>
        <end position="181"/>
    </location>
</feature>
<evidence type="ECO:0000256" key="4">
    <source>
        <dbReference type="ARBA" id="ARBA00023797"/>
    </source>
</evidence>
<feature type="domain" description="FAD-binding FR-type" evidence="6">
    <location>
        <begin position="195"/>
        <end position="307"/>
    </location>
</feature>
<sequence>MMMTIEPLRWGSALLLSGAWLAMCANYLRAARSKSGASSAPADWLVVYASQTGSAEYLAQRSAGLLATGGLAARAACISSLDDASLRGASRILFIASTYGEGDAPDTAARFAERLMADGAGMAHLHYAVLALGDRSYANFCGFGRALDAWLSRAGATPLFERIDVDRGDAAALEHWQHHLARLAGTIDAPDWEAPAYADWRIAERELLNPGSAGSPLYRLALAPVDTVLPEWEAGDLAQVSAPADPAHPREYSIASIPSDGRLELLVRLQRHEDGSPGAASGWLCEGAASADAVRLRIRAHQRFRLGDNAHRPLLLIGNGSGLAGLRGLLRARVQLGVRENWLLFGERNAAHDFLLRAELEGWQAAGWLEKLDLAFSRDQDQRRYVQDVLRAQAVLVRQWVEHGAAIYVCGSLQGMAGGVHAVLQEILGGGVVERLAAEGRYRRDVY</sequence>
<dbReference type="InterPro" id="IPR001094">
    <property type="entry name" value="Flavdoxin-like"/>
</dbReference>
<dbReference type="InterPro" id="IPR017938">
    <property type="entry name" value="Riboflavin_synthase-like_b-brl"/>
</dbReference>
<gene>
    <name evidence="7" type="ORF">ACFPO9_07575</name>
</gene>
<dbReference type="InterPro" id="IPR029039">
    <property type="entry name" value="Flavoprotein-like_sf"/>
</dbReference>
<dbReference type="Gene3D" id="3.40.50.360">
    <property type="match status" value="1"/>
</dbReference>
<dbReference type="Gene3D" id="3.40.50.80">
    <property type="entry name" value="Nucleotide-binding domain of ferredoxin-NADP reductase (FNR) module"/>
    <property type="match status" value="1"/>
</dbReference>
<evidence type="ECO:0000259" key="5">
    <source>
        <dbReference type="PROSITE" id="PS50902"/>
    </source>
</evidence>
<dbReference type="InterPro" id="IPR017927">
    <property type="entry name" value="FAD-bd_FR_type"/>
</dbReference>
<keyword evidence="2" id="KW-0288">FMN</keyword>
<dbReference type="PANTHER" id="PTHR19384">
    <property type="entry name" value="NITRIC OXIDE SYNTHASE-RELATED"/>
    <property type="match status" value="1"/>
</dbReference>
<dbReference type="PANTHER" id="PTHR19384:SF17">
    <property type="entry name" value="NADPH--CYTOCHROME P450 REDUCTASE"/>
    <property type="match status" value="1"/>
</dbReference>
<dbReference type="SUPFAM" id="SSF52343">
    <property type="entry name" value="Ferredoxin reductase-like, C-terminal NADP-linked domain"/>
    <property type="match status" value="1"/>
</dbReference>
<dbReference type="Pfam" id="PF00175">
    <property type="entry name" value="NAD_binding_1"/>
    <property type="match status" value="1"/>
</dbReference>
<evidence type="ECO:0000259" key="6">
    <source>
        <dbReference type="PROSITE" id="PS51384"/>
    </source>
</evidence>
<dbReference type="Proteomes" id="UP001596086">
    <property type="component" value="Unassembled WGS sequence"/>
</dbReference>
<name>A0ABW0RWJ1_9BURK</name>
<dbReference type="PRINTS" id="PR00369">
    <property type="entry name" value="FLAVODOXIN"/>
</dbReference>
<dbReference type="InterPro" id="IPR001709">
    <property type="entry name" value="Flavoprot_Pyr_Nucl_cyt_Rdtase"/>
</dbReference>
<dbReference type="SUPFAM" id="SSF63380">
    <property type="entry name" value="Riboflavin synthase domain-like"/>
    <property type="match status" value="1"/>
</dbReference>
<evidence type="ECO:0000313" key="8">
    <source>
        <dbReference type="Proteomes" id="UP001596086"/>
    </source>
</evidence>
<evidence type="ECO:0000256" key="2">
    <source>
        <dbReference type="ARBA" id="ARBA00022643"/>
    </source>
</evidence>
<reference evidence="8" key="1">
    <citation type="journal article" date="2019" name="Int. J. Syst. Evol. Microbiol.">
        <title>The Global Catalogue of Microorganisms (GCM) 10K type strain sequencing project: providing services to taxonomists for standard genome sequencing and annotation.</title>
        <authorList>
            <consortium name="The Broad Institute Genomics Platform"/>
            <consortium name="The Broad Institute Genome Sequencing Center for Infectious Disease"/>
            <person name="Wu L."/>
            <person name="Ma J."/>
        </authorList>
    </citation>
    <scope>NUCLEOTIDE SEQUENCE [LARGE SCALE GENOMIC DNA]</scope>
    <source>
        <strain evidence="8">CGMCC 4.5798</strain>
    </source>
</reference>
<dbReference type="Pfam" id="PF00258">
    <property type="entry name" value="Flavodoxin_1"/>
    <property type="match status" value="1"/>
</dbReference>
<comment type="caution">
    <text evidence="7">The sequence shown here is derived from an EMBL/GenBank/DDBJ whole genome shotgun (WGS) entry which is preliminary data.</text>
</comment>
<dbReference type="EMBL" id="JBHSMZ010000004">
    <property type="protein sequence ID" value="MFC5548376.1"/>
    <property type="molecule type" value="Genomic_DNA"/>
</dbReference>
<dbReference type="InterPro" id="IPR001433">
    <property type="entry name" value="OxRdtase_FAD/NAD-bd"/>
</dbReference>
<dbReference type="PROSITE" id="PS50902">
    <property type="entry name" value="FLAVODOXIN_LIKE"/>
    <property type="match status" value="1"/>
</dbReference>
<dbReference type="Gene3D" id="2.40.30.10">
    <property type="entry name" value="Translation factors"/>
    <property type="match status" value="1"/>
</dbReference>
<keyword evidence="8" id="KW-1185">Reference proteome</keyword>
<accession>A0ABW0RWJ1</accession>
<evidence type="ECO:0000313" key="7">
    <source>
        <dbReference type="EMBL" id="MFC5548376.1"/>
    </source>
</evidence>
<keyword evidence="3" id="KW-0813">Transport</keyword>
<dbReference type="InterPro" id="IPR008254">
    <property type="entry name" value="Flavodoxin/NO_synth"/>
</dbReference>
<dbReference type="EC" id="1.6.2.4" evidence="4"/>
<evidence type="ECO:0000256" key="1">
    <source>
        <dbReference type="ARBA" id="ARBA00022630"/>
    </source>
</evidence>
<proteinExistence type="predicted"/>
<protein>
    <recommendedName>
        <fullName evidence="4">NADPH--hemoprotein reductase</fullName>
        <ecNumber evidence="4">1.6.2.4</ecNumber>
    </recommendedName>
</protein>
<organism evidence="7 8">
    <name type="scientific">Massilia aerilata</name>
    <dbReference type="NCBI Taxonomy" id="453817"/>
    <lineage>
        <taxon>Bacteria</taxon>
        <taxon>Pseudomonadati</taxon>
        <taxon>Pseudomonadota</taxon>
        <taxon>Betaproteobacteria</taxon>
        <taxon>Burkholderiales</taxon>
        <taxon>Oxalobacteraceae</taxon>
        <taxon>Telluria group</taxon>
        <taxon>Massilia</taxon>
    </lineage>
</organism>
<keyword evidence="1" id="KW-0285">Flavoprotein</keyword>
<dbReference type="PRINTS" id="PR00371">
    <property type="entry name" value="FPNCR"/>
</dbReference>
<dbReference type="SUPFAM" id="SSF52218">
    <property type="entry name" value="Flavoproteins"/>
    <property type="match status" value="1"/>
</dbReference>
<evidence type="ECO:0000256" key="3">
    <source>
        <dbReference type="ARBA" id="ARBA00022982"/>
    </source>
</evidence>